<sequence length="45" mass="5189">MGEWWSVLVDEPTLRRNAHDEEEVHTLGFALLWGSGAIFSIPHRK</sequence>
<protein>
    <submittedName>
        <fullName evidence="1">Uncharacterized protein</fullName>
    </submittedName>
</protein>
<gene>
    <name evidence="1" type="ORF">J2S11_000776</name>
</gene>
<evidence type="ECO:0000313" key="2">
    <source>
        <dbReference type="Proteomes" id="UP001235840"/>
    </source>
</evidence>
<comment type="caution">
    <text evidence="1">The sequence shown here is derived from an EMBL/GenBank/DDBJ whole genome shotgun (WGS) entry which is preliminary data.</text>
</comment>
<evidence type="ECO:0000313" key="1">
    <source>
        <dbReference type="EMBL" id="MDQ0164876.1"/>
    </source>
</evidence>
<dbReference type="Proteomes" id="UP001235840">
    <property type="component" value="Unassembled WGS sequence"/>
</dbReference>
<dbReference type="EMBL" id="JAUSTY010000003">
    <property type="protein sequence ID" value="MDQ0164876.1"/>
    <property type="molecule type" value="Genomic_DNA"/>
</dbReference>
<proteinExistence type="predicted"/>
<accession>A0ABT9VV77</accession>
<keyword evidence="2" id="KW-1185">Reference proteome</keyword>
<organism evidence="1 2">
    <name type="scientific">Caldalkalibacillus horti</name>
    <dbReference type="NCBI Taxonomy" id="77523"/>
    <lineage>
        <taxon>Bacteria</taxon>
        <taxon>Bacillati</taxon>
        <taxon>Bacillota</taxon>
        <taxon>Bacilli</taxon>
        <taxon>Bacillales</taxon>
        <taxon>Bacillaceae</taxon>
        <taxon>Caldalkalibacillus</taxon>
    </lineage>
</organism>
<reference evidence="1 2" key="1">
    <citation type="submission" date="2023-07" db="EMBL/GenBank/DDBJ databases">
        <title>Genomic Encyclopedia of Type Strains, Phase IV (KMG-IV): sequencing the most valuable type-strain genomes for metagenomic binning, comparative biology and taxonomic classification.</title>
        <authorList>
            <person name="Goeker M."/>
        </authorList>
    </citation>
    <scope>NUCLEOTIDE SEQUENCE [LARGE SCALE GENOMIC DNA]</scope>
    <source>
        <strain evidence="1 2">DSM 12751</strain>
    </source>
</reference>
<name>A0ABT9VV77_9BACI</name>